<gene>
    <name evidence="5" type="ORF">EA655_00850</name>
</gene>
<keyword evidence="3" id="KW-0067">ATP-binding</keyword>
<proteinExistence type="inferred from homology"/>
<dbReference type="SUPFAM" id="SSF52540">
    <property type="entry name" value="P-loop containing nucleoside triphosphate hydrolases"/>
    <property type="match status" value="1"/>
</dbReference>
<evidence type="ECO:0000256" key="3">
    <source>
        <dbReference type="ARBA" id="ARBA00022840"/>
    </source>
</evidence>
<dbReference type="InterPro" id="IPR027417">
    <property type="entry name" value="P-loop_NTPase"/>
</dbReference>
<evidence type="ECO:0000313" key="6">
    <source>
        <dbReference type="Proteomes" id="UP000294164"/>
    </source>
</evidence>
<dbReference type="InterPro" id="IPR003959">
    <property type="entry name" value="ATPase_AAA_core"/>
</dbReference>
<keyword evidence="2" id="KW-0547">Nucleotide-binding</keyword>
<dbReference type="Gene3D" id="3.40.50.300">
    <property type="entry name" value="P-loop containing nucleotide triphosphate hydrolases"/>
    <property type="match status" value="1"/>
</dbReference>
<dbReference type="GO" id="GO:0016887">
    <property type="term" value="F:ATP hydrolysis activity"/>
    <property type="evidence" value="ECO:0007669"/>
    <property type="project" value="InterPro"/>
</dbReference>
<dbReference type="EMBL" id="SHMG01000001">
    <property type="protein sequence ID" value="TAA46277.1"/>
    <property type="molecule type" value="Genomic_DNA"/>
</dbReference>
<dbReference type="Proteomes" id="UP000294164">
    <property type="component" value="Unassembled WGS sequence"/>
</dbReference>
<dbReference type="Pfam" id="PF00004">
    <property type="entry name" value="AAA"/>
    <property type="match status" value="1"/>
</dbReference>
<dbReference type="InterPro" id="IPR003593">
    <property type="entry name" value="AAA+_ATPase"/>
</dbReference>
<dbReference type="SMART" id="SM00382">
    <property type="entry name" value="AAA"/>
    <property type="match status" value="1"/>
</dbReference>
<dbReference type="CDD" id="cd19481">
    <property type="entry name" value="RecA-like_protease"/>
    <property type="match status" value="1"/>
</dbReference>
<comment type="caution">
    <text evidence="5">The sequence shown here is derived from an EMBL/GenBank/DDBJ whole genome shotgun (WGS) entry which is preliminary data.</text>
</comment>
<dbReference type="AlphaFoldDB" id="A0A4Q8M7U9"/>
<evidence type="ECO:0000313" key="5">
    <source>
        <dbReference type="EMBL" id="TAA46277.1"/>
    </source>
</evidence>
<organism evidence="5 6">
    <name type="scientific">Pseudoxanthomonas winnipegensis</name>
    <dbReference type="NCBI Taxonomy" id="2480810"/>
    <lineage>
        <taxon>Bacteria</taxon>
        <taxon>Pseudomonadati</taxon>
        <taxon>Pseudomonadota</taxon>
        <taxon>Gammaproteobacteria</taxon>
        <taxon>Lysobacterales</taxon>
        <taxon>Lysobacteraceae</taxon>
        <taxon>Pseudoxanthomonas</taxon>
    </lineage>
</organism>
<dbReference type="PANTHER" id="PTHR23073">
    <property type="entry name" value="26S PROTEASOME REGULATORY SUBUNIT"/>
    <property type="match status" value="1"/>
</dbReference>
<feature type="domain" description="AAA+ ATPase" evidence="4">
    <location>
        <begin position="116"/>
        <end position="248"/>
    </location>
</feature>
<dbReference type="InterPro" id="IPR050221">
    <property type="entry name" value="26S_Proteasome_ATPase"/>
</dbReference>
<sequence>MHLLPEDLIEFADSALAADYTRLRKVGQRIARTLEASDPETARRFRLSLNRKGVPLRASGYSEALPLDGKSRLPLVEELPWPNSPVFLDSSGKEQFSEFLTDVANHELLASKGISSRLALMLSGPPGTGKTLLAGHVAAQLGRKLYVARLDSVISSMLGDTAKNIRSIFDFVAGKHAVLFLDELDAVAKMRDDRHELGELKRVVNTVIQGLDSLDESAIVVAATNHAQMLDKAIWRRFPYKIEFGHPDLELRQALWSHFLGESDEQDQHVSVLARMSNGMSGAEIEQHALAARRRSVLDSSPLDMAVLGGALLNKKIYTGSDASTRSSDLKRRLANYLVNECGLAQSEVARFLGVSRQAVSAYFKATTDAS</sequence>
<dbReference type="Gene3D" id="1.10.8.60">
    <property type="match status" value="1"/>
</dbReference>
<evidence type="ECO:0000256" key="1">
    <source>
        <dbReference type="ARBA" id="ARBA00006914"/>
    </source>
</evidence>
<accession>A0A4Q8M7U9</accession>
<evidence type="ECO:0000259" key="4">
    <source>
        <dbReference type="SMART" id="SM00382"/>
    </source>
</evidence>
<comment type="similarity">
    <text evidence="1">Belongs to the AAA ATPase family.</text>
</comment>
<evidence type="ECO:0000256" key="2">
    <source>
        <dbReference type="ARBA" id="ARBA00022741"/>
    </source>
</evidence>
<reference evidence="5 6" key="1">
    <citation type="submission" date="2019-02" db="EMBL/GenBank/DDBJ databases">
        <title>WGS of Pseudoxanthomonas species novum from clinical isolates.</title>
        <authorList>
            <person name="Bernier A.-M."/>
            <person name="Bernard K."/>
            <person name="Vachon A."/>
        </authorList>
    </citation>
    <scope>NUCLEOTIDE SEQUENCE [LARGE SCALE GENOMIC DNA]</scope>
    <source>
        <strain evidence="5 6">NML130969</strain>
    </source>
</reference>
<protein>
    <submittedName>
        <fullName evidence="5">AAA family ATPase</fullName>
    </submittedName>
</protein>
<dbReference type="OrthoDB" id="9809379at2"/>
<dbReference type="GO" id="GO:0005524">
    <property type="term" value="F:ATP binding"/>
    <property type="evidence" value="ECO:0007669"/>
    <property type="project" value="UniProtKB-KW"/>
</dbReference>
<name>A0A4Q8M7U9_9GAMM</name>